<feature type="compositionally biased region" description="Pro residues" evidence="6">
    <location>
        <begin position="205"/>
        <end position="215"/>
    </location>
</feature>
<gene>
    <name evidence="8" type="ORF">PGLA1383_LOCUS36824</name>
</gene>
<keyword evidence="9" id="KW-1185">Reference proteome</keyword>
<dbReference type="PROSITE" id="PS50115">
    <property type="entry name" value="ARFGAP"/>
    <property type="match status" value="1"/>
</dbReference>
<feature type="region of interest" description="Disordered" evidence="6">
    <location>
        <begin position="42"/>
        <end position="74"/>
    </location>
</feature>
<dbReference type="InterPro" id="IPR037278">
    <property type="entry name" value="ARFGAP/RecO"/>
</dbReference>
<evidence type="ECO:0000256" key="4">
    <source>
        <dbReference type="ARBA" id="ARBA00022833"/>
    </source>
</evidence>
<evidence type="ECO:0000259" key="7">
    <source>
        <dbReference type="PROSITE" id="PS50115"/>
    </source>
</evidence>
<keyword evidence="3 5" id="KW-0863">Zinc-finger</keyword>
<dbReference type="PANTHER" id="PTHR46395:SF1">
    <property type="entry name" value="ADP-RIBOSYLATION FACTOR GTPASE-ACTIVATING PROTEIN 1"/>
    <property type="match status" value="1"/>
</dbReference>
<proteinExistence type="predicted"/>
<feature type="compositionally biased region" description="Low complexity" evidence="6">
    <location>
        <begin position="42"/>
        <end position="54"/>
    </location>
</feature>
<organism evidence="8 9">
    <name type="scientific">Polarella glacialis</name>
    <name type="common">Dinoflagellate</name>
    <dbReference type="NCBI Taxonomy" id="89957"/>
    <lineage>
        <taxon>Eukaryota</taxon>
        <taxon>Sar</taxon>
        <taxon>Alveolata</taxon>
        <taxon>Dinophyceae</taxon>
        <taxon>Suessiales</taxon>
        <taxon>Suessiaceae</taxon>
        <taxon>Polarella</taxon>
    </lineage>
</organism>
<dbReference type="SMART" id="SM00105">
    <property type="entry name" value="ArfGap"/>
    <property type="match status" value="1"/>
</dbReference>
<keyword evidence="2" id="KW-0479">Metal-binding</keyword>
<keyword evidence="1" id="KW-0343">GTPase activation</keyword>
<feature type="non-terminal residue" evidence="8">
    <location>
        <position position="1"/>
    </location>
</feature>
<reference evidence="8" key="1">
    <citation type="submission" date="2021-02" db="EMBL/GenBank/DDBJ databases">
        <authorList>
            <person name="Dougan E. K."/>
            <person name="Rhodes N."/>
            <person name="Thang M."/>
            <person name="Chan C."/>
        </authorList>
    </citation>
    <scope>NUCLEOTIDE SEQUENCE</scope>
</reference>
<accession>A0A813G948</accession>
<dbReference type="SUPFAM" id="SSF57863">
    <property type="entry name" value="ArfGap/RecO-like zinc finger"/>
    <property type="match status" value="1"/>
</dbReference>
<dbReference type="GO" id="GO:0000139">
    <property type="term" value="C:Golgi membrane"/>
    <property type="evidence" value="ECO:0007669"/>
    <property type="project" value="TreeGrafter"/>
</dbReference>
<dbReference type="Gene3D" id="1.10.220.150">
    <property type="entry name" value="Arf GTPase activating protein"/>
    <property type="match status" value="1"/>
</dbReference>
<evidence type="ECO:0000256" key="6">
    <source>
        <dbReference type="SAM" id="MobiDB-lite"/>
    </source>
</evidence>
<protein>
    <recommendedName>
        <fullName evidence="7">Arf-GAP domain-containing protein</fullName>
    </recommendedName>
</protein>
<comment type="caution">
    <text evidence="8">The sequence shown here is derived from an EMBL/GenBank/DDBJ whole genome shotgun (WGS) entry which is preliminary data.</text>
</comment>
<dbReference type="PANTHER" id="PTHR46395">
    <property type="entry name" value="ADP-RIBOSYLATION FACTOR GTPASE-ACTIVATING PROTEIN 1"/>
    <property type="match status" value="1"/>
</dbReference>
<dbReference type="OrthoDB" id="983479at2759"/>
<dbReference type="GO" id="GO:0005096">
    <property type="term" value="F:GTPase activator activity"/>
    <property type="evidence" value="ECO:0007669"/>
    <property type="project" value="UniProtKB-KW"/>
</dbReference>
<keyword evidence="4" id="KW-0862">Zinc</keyword>
<dbReference type="Pfam" id="PF01412">
    <property type="entry name" value="ArfGap"/>
    <property type="match status" value="1"/>
</dbReference>
<dbReference type="EMBL" id="CAJNNV010026901">
    <property type="protein sequence ID" value="CAE8619233.1"/>
    <property type="molecule type" value="Genomic_DNA"/>
</dbReference>
<evidence type="ECO:0000313" key="9">
    <source>
        <dbReference type="Proteomes" id="UP000654075"/>
    </source>
</evidence>
<dbReference type="PRINTS" id="PR00405">
    <property type="entry name" value="REVINTRACTNG"/>
</dbReference>
<sequence length="215" mass="23127">MAGVASVKEASVVSGEVDEQDYKLMPSVGTWLHLPRQEQVCSSPAGASASGLLPTTSQPEGGPEATSRPGVSSAEVLDVPGNERCFDCDTSCRADAWVSMSHATVICIDCAGVHRSFGVHVSFVRSLALDAMKDSELQALVAGGNSEFQAFLEEPSQNVPRRVWLALPLEVRYHTPAADLYRRRLQARSEGREIEPLPSELRRVPLPPPSRCSSG</sequence>
<evidence type="ECO:0000256" key="2">
    <source>
        <dbReference type="ARBA" id="ARBA00022723"/>
    </source>
</evidence>
<evidence type="ECO:0000256" key="1">
    <source>
        <dbReference type="ARBA" id="ARBA00022468"/>
    </source>
</evidence>
<dbReference type="GO" id="GO:0030100">
    <property type="term" value="P:regulation of endocytosis"/>
    <property type="evidence" value="ECO:0007669"/>
    <property type="project" value="TreeGrafter"/>
</dbReference>
<evidence type="ECO:0000313" key="8">
    <source>
        <dbReference type="EMBL" id="CAE8619233.1"/>
    </source>
</evidence>
<dbReference type="GO" id="GO:0008270">
    <property type="term" value="F:zinc ion binding"/>
    <property type="evidence" value="ECO:0007669"/>
    <property type="project" value="UniProtKB-KW"/>
</dbReference>
<feature type="region of interest" description="Disordered" evidence="6">
    <location>
        <begin position="196"/>
        <end position="215"/>
    </location>
</feature>
<evidence type="ECO:0000256" key="5">
    <source>
        <dbReference type="PROSITE-ProRule" id="PRU00288"/>
    </source>
</evidence>
<dbReference type="InterPro" id="IPR038508">
    <property type="entry name" value="ArfGAP_dom_sf"/>
</dbReference>
<name>A0A813G948_POLGL</name>
<dbReference type="Proteomes" id="UP000654075">
    <property type="component" value="Unassembled WGS sequence"/>
</dbReference>
<feature type="domain" description="Arf-GAP" evidence="7">
    <location>
        <begin position="68"/>
        <end position="194"/>
    </location>
</feature>
<dbReference type="AlphaFoldDB" id="A0A813G948"/>
<evidence type="ECO:0000256" key="3">
    <source>
        <dbReference type="ARBA" id="ARBA00022771"/>
    </source>
</evidence>
<dbReference type="GO" id="GO:0032012">
    <property type="term" value="P:regulation of ARF protein signal transduction"/>
    <property type="evidence" value="ECO:0007669"/>
    <property type="project" value="TreeGrafter"/>
</dbReference>
<dbReference type="InterPro" id="IPR001164">
    <property type="entry name" value="ArfGAP_dom"/>
</dbReference>